<sequence>MKFIAFVISTVLAGPLAYGICQTGCNAVAVACYTAGGATFGTVTAGAGVPAVILGCNVGLGACMAGCVAAGFAPTP</sequence>
<name>A0ACC2T474_9FUNG</name>
<keyword evidence="2" id="KW-1185">Reference proteome</keyword>
<comment type="caution">
    <text evidence="1">The sequence shown here is derived from an EMBL/GenBank/DDBJ whole genome shotgun (WGS) entry which is preliminary data.</text>
</comment>
<protein>
    <submittedName>
        <fullName evidence="1">Uncharacterized protein</fullName>
    </submittedName>
</protein>
<dbReference type="Proteomes" id="UP001165960">
    <property type="component" value="Unassembled WGS sequence"/>
</dbReference>
<dbReference type="EMBL" id="QTSX02003633">
    <property type="protein sequence ID" value="KAJ9069408.1"/>
    <property type="molecule type" value="Genomic_DNA"/>
</dbReference>
<reference evidence="1" key="1">
    <citation type="submission" date="2022-04" db="EMBL/GenBank/DDBJ databases">
        <title>Genome of the entomopathogenic fungus Entomophthora muscae.</title>
        <authorList>
            <person name="Elya C."/>
            <person name="Lovett B.R."/>
            <person name="Lee E."/>
            <person name="Macias A.M."/>
            <person name="Hajek A.E."/>
            <person name="De Bivort B.L."/>
            <person name="Kasson M.T."/>
            <person name="De Fine Licht H.H."/>
            <person name="Stajich J.E."/>
        </authorList>
    </citation>
    <scope>NUCLEOTIDE SEQUENCE</scope>
    <source>
        <strain evidence="1">Berkeley</strain>
    </source>
</reference>
<gene>
    <name evidence="1" type="ORF">DSO57_1018794</name>
</gene>
<accession>A0ACC2T474</accession>
<proteinExistence type="predicted"/>
<evidence type="ECO:0000313" key="2">
    <source>
        <dbReference type="Proteomes" id="UP001165960"/>
    </source>
</evidence>
<evidence type="ECO:0000313" key="1">
    <source>
        <dbReference type="EMBL" id="KAJ9069408.1"/>
    </source>
</evidence>
<organism evidence="1 2">
    <name type="scientific">Entomophthora muscae</name>
    <dbReference type="NCBI Taxonomy" id="34485"/>
    <lineage>
        <taxon>Eukaryota</taxon>
        <taxon>Fungi</taxon>
        <taxon>Fungi incertae sedis</taxon>
        <taxon>Zoopagomycota</taxon>
        <taxon>Entomophthoromycotina</taxon>
        <taxon>Entomophthoromycetes</taxon>
        <taxon>Entomophthorales</taxon>
        <taxon>Entomophthoraceae</taxon>
        <taxon>Entomophthora</taxon>
    </lineage>
</organism>